<dbReference type="InterPro" id="IPR014710">
    <property type="entry name" value="RmlC-like_jellyroll"/>
</dbReference>
<dbReference type="AlphaFoldDB" id="A0A1C7H407"/>
<accession>A0A1C7H407</accession>
<dbReference type="PANTHER" id="PTHR35848:SF6">
    <property type="entry name" value="CUPIN TYPE-2 DOMAIN-CONTAINING PROTEIN"/>
    <property type="match status" value="1"/>
</dbReference>
<proteinExistence type="predicted"/>
<name>A0A1C7H407_9BACE</name>
<evidence type="ECO:0000313" key="3">
    <source>
        <dbReference type="EMBL" id="ANU58631.1"/>
    </source>
</evidence>
<protein>
    <submittedName>
        <fullName evidence="3 4">Cupin</fullName>
    </submittedName>
</protein>
<organism evidence="3 5">
    <name type="scientific">Bacteroides caecimuris</name>
    <dbReference type="NCBI Taxonomy" id="1796613"/>
    <lineage>
        <taxon>Bacteria</taxon>
        <taxon>Pseudomonadati</taxon>
        <taxon>Bacteroidota</taxon>
        <taxon>Bacteroidia</taxon>
        <taxon>Bacteroidales</taxon>
        <taxon>Bacteroidaceae</taxon>
        <taxon>Bacteroides</taxon>
    </lineage>
</organism>
<feature type="domain" description="Cupin type-2" evidence="2">
    <location>
        <begin position="57"/>
        <end position="125"/>
    </location>
</feature>
<sequence>MKQIEKTTSATNFDVINLGKLNELGDYVLELTPEIKIPGKVFCGSALQTTGSEFSFQLFQPGTETGFLHTHKTHEELYFFLSGNGEFQVDGQVFPISEGSVVRVVPEGKRSIRNNGTEPLVVLCIQYKSNTFNSEDAADGNILSEPVKW</sequence>
<dbReference type="Pfam" id="PF07883">
    <property type="entry name" value="Cupin_2"/>
    <property type="match status" value="1"/>
</dbReference>
<evidence type="ECO:0000256" key="1">
    <source>
        <dbReference type="ARBA" id="ARBA00022723"/>
    </source>
</evidence>
<dbReference type="GeneID" id="82188353"/>
<dbReference type="Gene3D" id="2.60.120.10">
    <property type="entry name" value="Jelly Rolls"/>
    <property type="match status" value="1"/>
</dbReference>
<reference evidence="3" key="2">
    <citation type="submission" date="2017-04" db="EMBL/GenBank/DDBJ databases">
        <title>Complete Genome Sequences of Twelve Strains of a Stable Defined Moderately Diverse Mouse Microbiota 2 (sDMDMm2).</title>
        <authorList>
            <person name="Uchimura Y."/>
            <person name="Wyss M."/>
            <person name="Brugiroux S."/>
            <person name="Limenitakis J.P."/>
            <person name="Stecher B."/>
            <person name="McCoy K.D."/>
            <person name="Macpherson A.J."/>
        </authorList>
    </citation>
    <scope>NUCLEOTIDE SEQUENCE</scope>
    <source>
        <strain evidence="3">I48</strain>
    </source>
</reference>
<dbReference type="OrthoDB" id="9804028at2"/>
<dbReference type="RefSeq" id="WP_065539468.1">
    <property type="nucleotide sequence ID" value="NZ_CAPDLJ010000027.1"/>
</dbReference>
<dbReference type="InterPro" id="IPR011051">
    <property type="entry name" value="RmlC_Cupin_sf"/>
</dbReference>
<gene>
    <name evidence="3" type="ORF">A4V03_14495</name>
    <name evidence="4" type="ORF">E5353_11780</name>
</gene>
<keyword evidence="5" id="KW-1185">Reference proteome</keyword>
<dbReference type="KEGG" id="bcae:A4V03_14495"/>
<dbReference type="Proteomes" id="UP000309566">
    <property type="component" value="Unassembled WGS sequence"/>
</dbReference>
<dbReference type="EMBL" id="CP015401">
    <property type="protein sequence ID" value="ANU58631.1"/>
    <property type="molecule type" value="Genomic_DNA"/>
</dbReference>
<evidence type="ECO:0000259" key="2">
    <source>
        <dbReference type="Pfam" id="PF07883"/>
    </source>
</evidence>
<dbReference type="InterPro" id="IPR051610">
    <property type="entry name" value="GPI/OXD"/>
</dbReference>
<reference evidence="5" key="1">
    <citation type="submission" date="2016-04" db="EMBL/GenBank/DDBJ databases">
        <title>Complete Genome Sequences of Twelve Strains of a Stable Defined Moderately Diverse Mouse Microbiota 2 (sDMDMm2).</title>
        <authorList>
            <person name="Uchimura Y."/>
            <person name="Wyss M."/>
            <person name="Brugiroux S."/>
            <person name="Limenitakis J.P."/>
            <person name="Stecher B."/>
            <person name="McCoy K.D."/>
            <person name="Macpherson A.J."/>
        </authorList>
    </citation>
    <scope>NUCLEOTIDE SEQUENCE [LARGE SCALE GENOMIC DNA]</scope>
    <source>
        <strain evidence="5">I48</strain>
    </source>
</reference>
<reference evidence="4 6" key="3">
    <citation type="submission" date="2019-04" db="EMBL/GenBank/DDBJ databases">
        <title>Microbes associate with the intestines of laboratory mice.</title>
        <authorList>
            <person name="Navarre W."/>
            <person name="Wong E."/>
            <person name="Huang K."/>
            <person name="Tropini C."/>
            <person name="Ng K."/>
            <person name="Yu B."/>
        </authorList>
    </citation>
    <scope>NUCLEOTIDE SEQUENCE [LARGE SCALE GENOMIC DNA]</scope>
    <source>
        <strain evidence="4 6">NM63_1-25</strain>
    </source>
</reference>
<dbReference type="SUPFAM" id="SSF51182">
    <property type="entry name" value="RmlC-like cupins"/>
    <property type="match status" value="1"/>
</dbReference>
<evidence type="ECO:0000313" key="4">
    <source>
        <dbReference type="EMBL" id="TGY32387.1"/>
    </source>
</evidence>
<dbReference type="PANTHER" id="PTHR35848">
    <property type="entry name" value="OXALATE-BINDING PROTEIN"/>
    <property type="match status" value="1"/>
</dbReference>
<dbReference type="STRING" id="1796613.A4V03_14495"/>
<accession>A0A4S2CU15</accession>
<evidence type="ECO:0000313" key="6">
    <source>
        <dbReference type="Proteomes" id="UP000309566"/>
    </source>
</evidence>
<evidence type="ECO:0000313" key="5">
    <source>
        <dbReference type="Proteomes" id="UP000092631"/>
    </source>
</evidence>
<dbReference type="EMBL" id="SRYX01000044">
    <property type="protein sequence ID" value="TGY32387.1"/>
    <property type="molecule type" value="Genomic_DNA"/>
</dbReference>
<dbReference type="Proteomes" id="UP000092631">
    <property type="component" value="Chromosome"/>
</dbReference>
<dbReference type="GO" id="GO:0046872">
    <property type="term" value="F:metal ion binding"/>
    <property type="evidence" value="ECO:0007669"/>
    <property type="project" value="UniProtKB-KW"/>
</dbReference>
<dbReference type="InterPro" id="IPR013096">
    <property type="entry name" value="Cupin_2"/>
</dbReference>
<keyword evidence="1" id="KW-0479">Metal-binding</keyword>
<dbReference type="CDD" id="cd06985">
    <property type="entry name" value="cupin_BF4112"/>
    <property type="match status" value="1"/>
</dbReference>